<dbReference type="Pfam" id="PF08877">
    <property type="entry name" value="MepB-like"/>
    <property type="match status" value="1"/>
</dbReference>
<dbReference type="HOGENOM" id="CLU_111604_0_1_9"/>
<protein>
    <recommendedName>
        <fullName evidence="3">MepB protein</fullName>
    </recommendedName>
</protein>
<sequence>MKMKSSVRLLNHIIKIMNLQQSLIIRDEQWNQSYEAYNFNINGYVFKSRLAKKTTKKKGYFLSLWEKDKTKKNRAFDYESFPGKLIVHVMDDSQVGQFIFPKHVLFHKGILRNHASKGKMAFRVYPTWEKDLNRVAHKTQEWQKQYFIDMSQTIDVPSIKRAYFNED</sequence>
<proteinExistence type="predicted"/>
<dbReference type="PIRSF" id="PIRSF032285">
    <property type="entry name" value="UCP032285"/>
    <property type="match status" value="1"/>
</dbReference>
<dbReference type="Proteomes" id="UP000001411">
    <property type="component" value="Chromosome"/>
</dbReference>
<evidence type="ECO:0000313" key="1">
    <source>
        <dbReference type="EMBL" id="AAO03846.1"/>
    </source>
</evidence>
<dbReference type="InterPro" id="IPR038231">
    <property type="entry name" value="MepB-like_sf"/>
</dbReference>
<dbReference type="SMR" id="A0A0H2VEW8"/>
<gene>
    <name evidence="1" type="ordered locus">SE_0249</name>
</gene>
<dbReference type="PATRIC" id="fig|176280.10.peg.226"/>
<dbReference type="AlphaFoldDB" id="A0A0H2VEW8"/>
<evidence type="ECO:0008006" key="3">
    <source>
        <dbReference type="Google" id="ProtNLM"/>
    </source>
</evidence>
<name>A0A0H2VEW8_STAES</name>
<dbReference type="Gene3D" id="3.40.1350.140">
    <property type="entry name" value="MepB-like"/>
    <property type="match status" value="1"/>
</dbReference>
<organism evidence="1 2">
    <name type="scientific">Staphylococcus epidermidis (strain ATCC 12228 / FDA PCI 1200)</name>
    <dbReference type="NCBI Taxonomy" id="176280"/>
    <lineage>
        <taxon>Bacteria</taxon>
        <taxon>Bacillati</taxon>
        <taxon>Bacillota</taxon>
        <taxon>Bacilli</taxon>
        <taxon>Bacillales</taxon>
        <taxon>Staphylococcaceae</taxon>
        <taxon>Staphylococcus</taxon>
    </lineage>
</organism>
<dbReference type="EMBL" id="AE015929">
    <property type="protein sequence ID" value="AAO03846.1"/>
    <property type="molecule type" value="Genomic_DNA"/>
</dbReference>
<dbReference type="InterPro" id="IPR011235">
    <property type="entry name" value="MepB-like"/>
</dbReference>
<dbReference type="OrthoDB" id="4954833at2"/>
<accession>A0A0H2VEW8</accession>
<reference evidence="1 2" key="1">
    <citation type="journal article" date="2003" name="Mol. Microbiol.">
        <title>Genome-based analysis of virulence genes in a non-biofilm-forming Staphylococcus epidermidis strain (ATCC 12228).</title>
        <authorList>
            <person name="Zhang Y.Q."/>
            <person name="Ren S.X."/>
            <person name="Li H.L."/>
            <person name="Wang Y.X."/>
            <person name="Fu G."/>
            <person name="Yang J."/>
            <person name="Qin Z.Q."/>
            <person name="Miao Y.G."/>
            <person name="Wang W.Y."/>
            <person name="Chen R.S."/>
            <person name="Shen Y."/>
            <person name="Chen Z."/>
            <person name="Yuan Z.H."/>
            <person name="Zhao G.P."/>
            <person name="Qu D."/>
            <person name="Danchin A."/>
            <person name="Wen Y.M."/>
        </authorList>
    </citation>
    <scope>NUCLEOTIDE SEQUENCE [LARGE SCALE GENOMIC DNA]</scope>
    <source>
        <strain evidence="2">ATCC 12228 / FDA PCI 1200</strain>
    </source>
</reference>
<evidence type="ECO:0000313" key="2">
    <source>
        <dbReference type="Proteomes" id="UP000001411"/>
    </source>
</evidence>
<dbReference type="KEGG" id="sep:SE_0249"/>
<dbReference type="eggNOG" id="COG4815">
    <property type="taxonomic scope" value="Bacteria"/>
</dbReference>